<dbReference type="InterPro" id="IPR050759">
    <property type="entry name" value="Serine_protease_kringle"/>
</dbReference>
<evidence type="ECO:0000256" key="3">
    <source>
        <dbReference type="ARBA" id="ARBA00022737"/>
    </source>
</evidence>
<evidence type="ECO:0000256" key="7">
    <source>
        <dbReference type="ARBA" id="ARBA00023180"/>
    </source>
</evidence>
<dbReference type="PRINTS" id="PR00018">
    <property type="entry name" value="KRINGLE"/>
</dbReference>
<evidence type="ECO:0000256" key="4">
    <source>
        <dbReference type="ARBA" id="ARBA00022989"/>
    </source>
</evidence>
<gene>
    <name evidence="13" type="ORF">KFE25_012090</name>
</gene>
<dbReference type="Pfam" id="PF00066">
    <property type="entry name" value="Notch"/>
    <property type="match status" value="3"/>
</dbReference>
<dbReference type="Gene3D" id="3.30.300.320">
    <property type="match status" value="1"/>
</dbReference>
<evidence type="ECO:0000256" key="9">
    <source>
        <dbReference type="SAM" id="MobiDB-lite"/>
    </source>
</evidence>
<dbReference type="InterPro" id="IPR000001">
    <property type="entry name" value="Kringle"/>
</dbReference>
<dbReference type="PROSITE" id="PS50258">
    <property type="entry name" value="LNR"/>
    <property type="match status" value="1"/>
</dbReference>
<evidence type="ECO:0008006" key="15">
    <source>
        <dbReference type="Google" id="ProtNLM"/>
    </source>
</evidence>
<evidence type="ECO:0000256" key="10">
    <source>
        <dbReference type="SAM" id="Phobius"/>
    </source>
</evidence>
<sequence>MPAQLGRRAGVPAARACAARVLLASAVALGASRAREAPLKLSELASGYVQEDDFEHYAVRIPPSSRAVKVIITPIFGDPDVYLSFVHAEPDDTTATWMMDGIGTEERLLRRQAADFCVGEPCTLHVSVYGYEASEFKLAVYNATDLSSGGDPPMCAPGCAEFALSDGICDGECNTTACFYDGGDCLVSHSRGTCDWRTRAGCPSSWIGDGVCDEECFVEECEWDGTDCAHSQTDEICHPGCMAGWVNDGECDEECNNEPCSYDGNDCAHAVSDCYHSADGADYRGQVSQTSSGLQCMRWSEQYPHQHAVTHGNFPRSGLGGHNFCRNPEGREAQPFCFTTHPTVRWEFCNVPKPFELCMANEMPHAASHGAAEPCTIDGPAPSGPLPRFRAACGPTGDNSTYGAICSRACCNAAEEAAMRCPADSTHRREYTTYTMDVQWSMLQHGCRSCRVYKHFFENAHMLRSPAGAQIQSLISNTGVRVLLVAGAILLLLLLAIICLLVRYVHARKNYALQTADVEAGSESDADFSASDEDDDGDGGDDGERAGRHTSRGRRE</sequence>
<keyword evidence="1" id="KW-0420">Kringle</keyword>
<protein>
    <recommendedName>
        <fullName evidence="15">Kringle domain-containing protein</fullName>
    </recommendedName>
</protein>
<feature type="compositionally biased region" description="Acidic residues" evidence="9">
    <location>
        <begin position="520"/>
        <end position="541"/>
    </location>
</feature>
<dbReference type="OrthoDB" id="272018at2759"/>
<feature type="transmembrane region" description="Helical" evidence="10">
    <location>
        <begin position="482"/>
        <end position="505"/>
    </location>
</feature>
<dbReference type="AlphaFoldDB" id="A0A8J5XG22"/>
<name>A0A8J5XG22_DIALT</name>
<evidence type="ECO:0000256" key="6">
    <source>
        <dbReference type="ARBA" id="ARBA00023157"/>
    </source>
</evidence>
<dbReference type="SUPFAM" id="SSF57440">
    <property type="entry name" value="Kringle-like"/>
    <property type="match status" value="1"/>
</dbReference>
<dbReference type="GO" id="GO:0005615">
    <property type="term" value="C:extracellular space"/>
    <property type="evidence" value="ECO:0007669"/>
    <property type="project" value="TreeGrafter"/>
</dbReference>
<dbReference type="InterPro" id="IPR038178">
    <property type="entry name" value="Kringle_sf"/>
</dbReference>
<dbReference type="PANTHER" id="PTHR24261:SF7">
    <property type="entry name" value="KRINGLE DOMAIN-CONTAINING PROTEIN"/>
    <property type="match status" value="1"/>
</dbReference>
<evidence type="ECO:0000256" key="5">
    <source>
        <dbReference type="ARBA" id="ARBA00023136"/>
    </source>
</evidence>
<evidence type="ECO:0000259" key="12">
    <source>
        <dbReference type="PROSITE" id="PS50258"/>
    </source>
</evidence>
<keyword evidence="14" id="KW-1185">Reference proteome</keyword>
<evidence type="ECO:0000313" key="14">
    <source>
        <dbReference type="Proteomes" id="UP000751190"/>
    </source>
</evidence>
<feature type="domain" description="Kringle" evidence="11">
    <location>
        <begin position="273"/>
        <end position="358"/>
    </location>
</feature>
<dbReference type="InterPro" id="IPR000800">
    <property type="entry name" value="Notch_dom"/>
</dbReference>
<evidence type="ECO:0000256" key="2">
    <source>
        <dbReference type="ARBA" id="ARBA00022692"/>
    </source>
</evidence>
<evidence type="ECO:0000256" key="1">
    <source>
        <dbReference type="ARBA" id="ARBA00022572"/>
    </source>
</evidence>
<feature type="domain" description="LNR" evidence="12">
    <location>
        <begin position="194"/>
        <end position="237"/>
    </location>
</feature>
<dbReference type="Gene3D" id="2.40.20.10">
    <property type="entry name" value="Plasminogen Kringle 4"/>
    <property type="match status" value="1"/>
</dbReference>
<keyword evidence="5 10" id="KW-0472">Membrane</keyword>
<dbReference type="SUPFAM" id="SSF90193">
    <property type="entry name" value="Notch domain"/>
    <property type="match status" value="2"/>
</dbReference>
<keyword evidence="2 10" id="KW-0812">Transmembrane</keyword>
<comment type="subcellular location">
    <subcellularLocation>
        <location evidence="8">Endomembrane system</location>
        <topology evidence="8">Single-pass type I membrane protein</topology>
    </subcellularLocation>
</comment>
<comment type="caution">
    <text evidence="13">The sequence shown here is derived from an EMBL/GenBank/DDBJ whole genome shotgun (WGS) entry which is preliminary data.</text>
</comment>
<dbReference type="PROSITE" id="PS50070">
    <property type="entry name" value="KRINGLE_2"/>
    <property type="match status" value="1"/>
</dbReference>
<dbReference type="PRINTS" id="PR01452">
    <property type="entry name" value="LNOTCHREPEAT"/>
</dbReference>
<dbReference type="PANTHER" id="PTHR24261">
    <property type="entry name" value="PLASMINOGEN-RELATED"/>
    <property type="match status" value="1"/>
</dbReference>
<dbReference type="CDD" id="cd00108">
    <property type="entry name" value="KR"/>
    <property type="match status" value="1"/>
</dbReference>
<keyword evidence="7" id="KW-0325">Glycoprotein</keyword>
<keyword evidence="3" id="KW-0677">Repeat</keyword>
<dbReference type="GO" id="GO:0012505">
    <property type="term" value="C:endomembrane system"/>
    <property type="evidence" value="ECO:0007669"/>
    <property type="project" value="UniProtKB-SubCell"/>
</dbReference>
<proteinExistence type="predicted"/>
<dbReference type="Pfam" id="PF00051">
    <property type="entry name" value="Kringle"/>
    <property type="match status" value="1"/>
</dbReference>
<evidence type="ECO:0000259" key="11">
    <source>
        <dbReference type="PROSITE" id="PS50070"/>
    </source>
</evidence>
<dbReference type="SMART" id="SM00130">
    <property type="entry name" value="KR"/>
    <property type="match status" value="1"/>
</dbReference>
<evidence type="ECO:0000256" key="8">
    <source>
        <dbReference type="ARBA" id="ARBA00046288"/>
    </source>
</evidence>
<dbReference type="InterPro" id="IPR013806">
    <property type="entry name" value="Kringle-like"/>
</dbReference>
<dbReference type="EMBL" id="JAGTXO010000021">
    <property type="protein sequence ID" value="KAG8462270.1"/>
    <property type="molecule type" value="Genomic_DNA"/>
</dbReference>
<organism evidence="13 14">
    <name type="scientific">Diacronema lutheri</name>
    <name type="common">Unicellular marine alga</name>
    <name type="synonym">Monochrysis lutheri</name>
    <dbReference type="NCBI Taxonomy" id="2081491"/>
    <lineage>
        <taxon>Eukaryota</taxon>
        <taxon>Haptista</taxon>
        <taxon>Haptophyta</taxon>
        <taxon>Pavlovophyceae</taxon>
        <taxon>Pavlovales</taxon>
        <taxon>Pavlovaceae</taxon>
        <taxon>Diacronema</taxon>
    </lineage>
</organism>
<dbReference type="GO" id="GO:0005102">
    <property type="term" value="F:signaling receptor binding"/>
    <property type="evidence" value="ECO:0007669"/>
    <property type="project" value="TreeGrafter"/>
</dbReference>
<reference evidence="13" key="1">
    <citation type="submission" date="2021-05" db="EMBL/GenBank/DDBJ databases">
        <title>The genome of the haptophyte Pavlova lutheri (Diacronema luteri, Pavlovales) - a model for lipid biosynthesis in eukaryotic algae.</title>
        <authorList>
            <person name="Hulatt C.J."/>
            <person name="Posewitz M.C."/>
        </authorList>
    </citation>
    <scope>NUCLEOTIDE SEQUENCE</scope>
    <source>
        <strain evidence="13">NIVA-4/92</strain>
    </source>
</reference>
<keyword evidence="6" id="KW-1015">Disulfide bond</keyword>
<dbReference type="Proteomes" id="UP000751190">
    <property type="component" value="Unassembled WGS sequence"/>
</dbReference>
<dbReference type="SMART" id="SM00004">
    <property type="entry name" value="NL"/>
    <property type="match status" value="3"/>
</dbReference>
<evidence type="ECO:0000313" key="13">
    <source>
        <dbReference type="EMBL" id="KAG8462270.1"/>
    </source>
</evidence>
<keyword evidence="4 10" id="KW-1133">Transmembrane helix</keyword>
<feature type="region of interest" description="Disordered" evidence="9">
    <location>
        <begin position="517"/>
        <end position="556"/>
    </location>
</feature>
<accession>A0A8J5XG22</accession>
<dbReference type="InterPro" id="IPR035993">
    <property type="entry name" value="Notch-like_dom_sf"/>
</dbReference>
<dbReference type="GO" id="GO:0004175">
    <property type="term" value="F:endopeptidase activity"/>
    <property type="evidence" value="ECO:0007669"/>
    <property type="project" value="TreeGrafter"/>
</dbReference>